<evidence type="ECO:0000256" key="1">
    <source>
        <dbReference type="ARBA" id="ARBA00004514"/>
    </source>
</evidence>
<dbReference type="AlphaFoldDB" id="A0A482XN49"/>
<dbReference type="InterPro" id="IPR000649">
    <property type="entry name" value="IF-2B-related"/>
</dbReference>
<name>A0A482XN49_LAOST</name>
<organism evidence="11 12">
    <name type="scientific">Laodelphax striatellus</name>
    <name type="common">Small brown planthopper</name>
    <name type="synonym">Delphax striatella</name>
    <dbReference type="NCBI Taxonomy" id="195883"/>
    <lineage>
        <taxon>Eukaryota</taxon>
        <taxon>Metazoa</taxon>
        <taxon>Ecdysozoa</taxon>
        <taxon>Arthropoda</taxon>
        <taxon>Hexapoda</taxon>
        <taxon>Insecta</taxon>
        <taxon>Pterygota</taxon>
        <taxon>Neoptera</taxon>
        <taxon>Paraneoptera</taxon>
        <taxon>Hemiptera</taxon>
        <taxon>Auchenorrhyncha</taxon>
        <taxon>Fulgoroidea</taxon>
        <taxon>Delphacidae</taxon>
        <taxon>Criomorphinae</taxon>
        <taxon>Laodelphax</taxon>
    </lineage>
</organism>
<dbReference type="GO" id="GO:0003743">
    <property type="term" value="F:translation initiation factor activity"/>
    <property type="evidence" value="ECO:0007669"/>
    <property type="project" value="UniProtKB-KW"/>
</dbReference>
<proteinExistence type="inferred from homology"/>
<evidence type="ECO:0000256" key="6">
    <source>
        <dbReference type="ARBA" id="ARBA00044147"/>
    </source>
</evidence>
<evidence type="ECO:0000256" key="10">
    <source>
        <dbReference type="SAM" id="MobiDB-lite"/>
    </source>
</evidence>
<dbReference type="SUPFAM" id="SSF100950">
    <property type="entry name" value="NagB/RpiA/CoA transferase-like"/>
    <property type="match status" value="1"/>
</dbReference>
<evidence type="ECO:0000256" key="3">
    <source>
        <dbReference type="ARBA" id="ARBA00022490"/>
    </source>
</evidence>
<reference evidence="11 12" key="1">
    <citation type="journal article" date="2017" name="Gigascience">
        <title>Genome sequence of the small brown planthopper, Laodelphax striatellus.</title>
        <authorList>
            <person name="Zhu J."/>
            <person name="Jiang F."/>
            <person name="Wang X."/>
            <person name="Yang P."/>
            <person name="Bao Y."/>
            <person name="Zhao W."/>
            <person name="Wang W."/>
            <person name="Lu H."/>
            <person name="Wang Q."/>
            <person name="Cui N."/>
            <person name="Li J."/>
            <person name="Chen X."/>
            <person name="Luo L."/>
            <person name="Yu J."/>
            <person name="Kang L."/>
            <person name="Cui F."/>
        </authorList>
    </citation>
    <scope>NUCLEOTIDE SEQUENCE [LARGE SCALE GENOMIC DNA]</scope>
    <source>
        <strain evidence="11">Lst14</strain>
    </source>
</reference>
<feature type="compositionally biased region" description="Basic residues" evidence="10">
    <location>
        <begin position="39"/>
        <end position="52"/>
    </location>
</feature>
<feature type="region of interest" description="Disordered" evidence="10">
    <location>
        <begin position="1"/>
        <end position="191"/>
    </location>
</feature>
<dbReference type="InterPro" id="IPR037171">
    <property type="entry name" value="NagB/RpiA_transferase-like"/>
</dbReference>
<evidence type="ECO:0000256" key="9">
    <source>
        <dbReference type="RuleBase" id="RU003814"/>
    </source>
</evidence>
<comment type="similarity">
    <text evidence="2 9">Belongs to the eIF-2B alpha/beta/delta subunits family.</text>
</comment>
<dbReference type="OrthoDB" id="10254737at2759"/>
<sequence length="804" mass="88071">MNIENKSNDSAKAQQTSKSCDSLLSESKDSDPTDSKQLSKAKKRRLRLRKKNLNPPSVSDKACVELGSANPAANGSSSEINPISSENKKVEKPVPEINKPAKRIYNGPLAGGKSNPFRFTDKILSSGLMRRSESRNCQNQTEAVLKSNDSKQKNKSNDNRGSDGPSSSTRVRKYPINSEPSIDKKNSSLEGSSAIAERLAIVEKLFDSPAFSHIVDRIQVETDSRQGRSSLSGSPAIDKIQVETSTRQERSSLGESPANDRKPLVSSESEDSQQKQKPINMNNKSREEVMAEREAKKAAKAAAKAAKSKPKSAEGTVPVDGPNKPNQCANDAAKDTKKPVSQIESTATLEATKAQVQKETTAPSNRVSDVVDGTTLHLKRNLAQLIDNQIPETKKDASLKIEEVKKSEPATEKSKAELKAERRAKQEAQRAAKAAAKAADHGQVAEKQDKPIVRDTIKEKVVRAQESNVPSSEGQYMIKLFSHLRLNKDRLKEDYENLHPAIIKLGIQYESRIVCGSNARCVALLYAFKKMLSDYSTPSKQEFSRGLESVVARSMAYIDQCRPASVSMVNAVRHIKRHLTQIPNTLSDLQAKQKLYDVIDTYVKEQIDVAGEAISNTVQKKITNGDVILTYGCSSLVRRILTESHKSGTKFSVIVADGAPWFEGREMLKRLVKEGLNCSYVPISATSFVMREASKVVVGAHALLANGCVVSRAGTSQLALLARSYNVAVLVCCETHKFSERVQTDAFVYNELGGDEREQKEKRLSLAYDLTPPDLVTAVVTEVGILPCTSVPVILRIKPSESVV</sequence>
<feature type="compositionally biased region" description="Basic and acidic residues" evidence="10">
    <location>
        <begin position="438"/>
        <end position="447"/>
    </location>
</feature>
<dbReference type="Proteomes" id="UP000291343">
    <property type="component" value="Unassembled WGS sequence"/>
</dbReference>
<dbReference type="InterPro" id="IPR042529">
    <property type="entry name" value="IF_2B-like_C"/>
</dbReference>
<dbReference type="PANTHER" id="PTHR10233:SF14">
    <property type="entry name" value="TRANSLATION INITIATION FACTOR EIF-2B SUBUNIT DELTA"/>
    <property type="match status" value="1"/>
</dbReference>
<accession>A0A482XN49</accession>
<feature type="region of interest" description="Disordered" evidence="10">
    <location>
        <begin position="221"/>
        <end position="341"/>
    </location>
</feature>
<keyword evidence="12" id="KW-1185">Reference proteome</keyword>
<feature type="region of interest" description="Disordered" evidence="10">
    <location>
        <begin position="404"/>
        <end position="447"/>
    </location>
</feature>
<dbReference type="Gene3D" id="3.40.50.10470">
    <property type="entry name" value="Translation initiation factor eif-2b, domain 2"/>
    <property type="match status" value="1"/>
</dbReference>
<dbReference type="STRING" id="195883.A0A482XN49"/>
<evidence type="ECO:0000256" key="7">
    <source>
        <dbReference type="ARBA" id="ARBA00044356"/>
    </source>
</evidence>
<dbReference type="PANTHER" id="PTHR10233">
    <property type="entry name" value="TRANSLATION INITIATION FACTOR EIF-2B"/>
    <property type="match status" value="1"/>
</dbReference>
<feature type="compositionally biased region" description="Basic and acidic residues" evidence="10">
    <location>
        <begin position="404"/>
        <end position="430"/>
    </location>
</feature>
<comment type="subunit">
    <text evidence="8">Component of the translation initiation factor 2B (eIF2B) complex which is a heterodecamer of two sets of five different subunits: alpha, beta, gamma, delta and epsilon. Subunits alpha, beta and delta comprise a regulatory subcomplex and subunits epsilon and gamma comprise a catalytic subcomplex. Within the complex, the hexameric regulatory complex resides at the center, with the two heterodimeric catalytic subcomplexes bound on opposite sides.</text>
</comment>
<keyword evidence="4" id="KW-0396">Initiation factor</keyword>
<dbReference type="GO" id="GO:0005829">
    <property type="term" value="C:cytosol"/>
    <property type="evidence" value="ECO:0007669"/>
    <property type="project" value="UniProtKB-SubCell"/>
</dbReference>
<dbReference type="InParanoid" id="A0A482XN49"/>
<feature type="compositionally biased region" description="Basic and acidic residues" evidence="10">
    <location>
        <begin position="284"/>
        <end position="297"/>
    </location>
</feature>
<feature type="compositionally biased region" description="Basic and acidic residues" evidence="10">
    <location>
        <begin position="246"/>
        <end position="263"/>
    </location>
</feature>
<gene>
    <name evidence="11" type="ORF">LSTR_LSTR004876</name>
</gene>
<keyword evidence="3" id="KW-0963">Cytoplasm</keyword>
<evidence type="ECO:0000256" key="4">
    <source>
        <dbReference type="ARBA" id="ARBA00022540"/>
    </source>
</evidence>
<feature type="compositionally biased region" description="Basic and acidic residues" evidence="10">
    <location>
        <begin position="148"/>
        <end position="161"/>
    </location>
</feature>
<dbReference type="EMBL" id="QKKF02004629">
    <property type="protein sequence ID" value="RZF47167.1"/>
    <property type="molecule type" value="Genomic_DNA"/>
</dbReference>
<evidence type="ECO:0000313" key="12">
    <source>
        <dbReference type="Proteomes" id="UP000291343"/>
    </source>
</evidence>
<keyword evidence="5" id="KW-0648">Protein biosynthesis</keyword>
<feature type="compositionally biased region" description="Polar residues" evidence="10">
    <location>
        <begin position="1"/>
        <end position="25"/>
    </location>
</feature>
<protein>
    <recommendedName>
        <fullName evidence="6">Translation initiation factor eIF2B subunit delta</fullName>
    </recommendedName>
    <alternativeName>
        <fullName evidence="7">eIF2B GDP-GTP exchange factor subunit delta</fullName>
    </alternativeName>
</protein>
<dbReference type="Pfam" id="PF01008">
    <property type="entry name" value="IF-2B"/>
    <property type="match status" value="1"/>
</dbReference>
<comment type="caution">
    <text evidence="11">The sequence shown here is derived from an EMBL/GenBank/DDBJ whole genome shotgun (WGS) entry which is preliminary data.</text>
</comment>
<evidence type="ECO:0000256" key="2">
    <source>
        <dbReference type="ARBA" id="ARBA00007251"/>
    </source>
</evidence>
<evidence type="ECO:0000256" key="5">
    <source>
        <dbReference type="ARBA" id="ARBA00022917"/>
    </source>
</evidence>
<comment type="subcellular location">
    <subcellularLocation>
        <location evidence="1">Cytoplasm</location>
        <location evidence="1">Cytosol</location>
    </subcellularLocation>
</comment>
<evidence type="ECO:0000256" key="8">
    <source>
        <dbReference type="ARBA" id="ARBA00046432"/>
    </source>
</evidence>
<dbReference type="SMR" id="A0A482XN49"/>
<evidence type="ECO:0000313" key="11">
    <source>
        <dbReference type="EMBL" id="RZF47167.1"/>
    </source>
</evidence>
<feature type="compositionally biased region" description="Low complexity" evidence="10">
    <location>
        <begin position="67"/>
        <end position="85"/>
    </location>
</feature>